<dbReference type="AlphaFoldDB" id="A0A166H4E8"/>
<dbReference type="Proteomes" id="UP000076798">
    <property type="component" value="Unassembled WGS sequence"/>
</dbReference>
<feature type="compositionally biased region" description="Polar residues" evidence="1">
    <location>
        <begin position="14"/>
        <end position="25"/>
    </location>
</feature>
<evidence type="ECO:0000313" key="3">
    <source>
        <dbReference type="Proteomes" id="UP000076798"/>
    </source>
</evidence>
<dbReference type="Pfam" id="PF13489">
    <property type="entry name" value="Methyltransf_23"/>
    <property type="match status" value="1"/>
</dbReference>
<protein>
    <submittedName>
        <fullName evidence="2">S-adenosyl-L-methionine-dependent methyltransferase</fullName>
    </submittedName>
</protein>
<dbReference type="EMBL" id="KV428014">
    <property type="protein sequence ID" value="KZT42327.1"/>
    <property type="molecule type" value="Genomic_DNA"/>
</dbReference>
<feature type="compositionally biased region" description="Basic and acidic residues" evidence="1">
    <location>
        <begin position="1"/>
        <end position="13"/>
    </location>
</feature>
<reference evidence="2 3" key="1">
    <citation type="journal article" date="2016" name="Mol. Biol. Evol.">
        <title>Comparative Genomics of Early-Diverging Mushroom-Forming Fungi Provides Insights into the Origins of Lignocellulose Decay Capabilities.</title>
        <authorList>
            <person name="Nagy L.G."/>
            <person name="Riley R."/>
            <person name="Tritt A."/>
            <person name="Adam C."/>
            <person name="Daum C."/>
            <person name="Floudas D."/>
            <person name="Sun H."/>
            <person name="Yadav J.S."/>
            <person name="Pangilinan J."/>
            <person name="Larsson K.H."/>
            <person name="Matsuura K."/>
            <person name="Barry K."/>
            <person name="Labutti K."/>
            <person name="Kuo R."/>
            <person name="Ohm R.A."/>
            <person name="Bhattacharya S.S."/>
            <person name="Shirouzu T."/>
            <person name="Yoshinaga Y."/>
            <person name="Martin F.M."/>
            <person name="Grigoriev I.V."/>
            <person name="Hibbett D.S."/>
        </authorList>
    </citation>
    <scope>NUCLEOTIDE SEQUENCE [LARGE SCALE GENOMIC DNA]</scope>
    <source>
        <strain evidence="2 3">HHB10207 ss-3</strain>
    </source>
</reference>
<evidence type="ECO:0000256" key="1">
    <source>
        <dbReference type="SAM" id="MobiDB-lite"/>
    </source>
</evidence>
<dbReference type="PANTHER" id="PTHR43591:SF110">
    <property type="entry name" value="RHODANESE DOMAIN-CONTAINING PROTEIN"/>
    <property type="match status" value="1"/>
</dbReference>
<dbReference type="GO" id="GO:0032259">
    <property type="term" value="P:methylation"/>
    <property type="evidence" value="ECO:0007669"/>
    <property type="project" value="UniProtKB-KW"/>
</dbReference>
<evidence type="ECO:0000313" key="2">
    <source>
        <dbReference type="EMBL" id="KZT42327.1"/>
    </source>
</evidence>
<dbReference type="OrthoDB" id="506498at2759"/>
<dbReference type="GO" id="GO:0008168">
    <property type="term" value="F:methyltransferase activity"/>
    <property type="evidence" value="ECO:0007669"/>
    <property type="project" value="UniProtKB-KW"/>
</dbReference>
<sequence>MASTHTDSKDPHSLDNQTSNANPTTDEYFVAPDQRENDYDRLNLQHEIWKMIMRGVTPIPEGVLDTVLGPEAVILDVGCGSGIWCSEIGQKYPLAKVIGFDVAKCDPKDPPNNCSFIQGNLLDGLEEFYGQFDLVHCRAVIIHVEPAKQNWAVRELVKCLRPGGLVVLSDFDELFLNEHRTRLPAAQDNDDSGKRVSWMARLRCELFRQEDPVDSILRFKIRDALQDNPEIDQTTLDTALYEVPVGWEGYNGEDGLLLGKMASLDFMDGLERISEDVIEVWARNVTPELTGTGTRFIHRWHSTWARKTGST</sequence>
<proteinExistence type="predicted"/>
<feature type="region of interest" description="Disordered" evidence="1">
    <location>
        <begin position="1"/>
        <end position="32"/>
    </location>
</feature>
<keyword evidence="2" id="KW-0808">Transferase</keyword>
<dbReference type="Gene3D" id="3.40.50.150">
    <property type="entry name" value="Vaccinia Virus protein VP39"/>
    <property type="match status" value="1"/>
</dbReference>
<dbReference type="InterPro" id="IPR029063">
    <property type="entry name" value="SAM-dependent_MTases_sf"/>
</dbReference>
<dbReference type="SUPFAM" id="SSF53335">
    <property type="entry name" value="S-adenosyl-L-methionine-dependent methyltransferases"/>
    <property type="match status" value="1"/>
</dbReference>
<keyword evidence="2" id="KW-0489">Methyltransferase</keyword>
<dbReference type="STRING" id="1314776.A0A166H4E8"/>
<dbReference type="PANTHER" id="PTHR43591">
    <property type="entry name" value="METHYLTRANSFERASE"/>
    <property type="match status" value="1"/>
</dbReference>
<organism evidence="2 3">
    <name type="scientific">Sistotremastrum suecicum HHB10207 ss-3</name>
    <dbReference type="NCBI Taxonomy" id="1314776"/>
    <lineage>
        <taxon>Eukaryota</taxon>
        <taxon>Fungi</taxon>
        <taxon>Dikarya</taxon>
        <taxon>Basidiomycota</taxon>
        <taxon>Agaricomycotina</taxon>
        <taxon>Agaricomycetes</taxon>
        <taxon>Sistotremastrales</taxon>
        <taxon>Sistotremastraceae</taxon>
        <taxon>Sistotremastrum</taxon>
    </lineage>
</organism>
<gene>
    <name evidence="2" type="ORF">SISSUDRAFT_1058688</name>
</gene>
<accession>A0A166H4E8</accession>
<dbReference type="CDD" id="cd02440">
    <property type="entry name" value="AdoMet_MTases"/>
    <property type="match status" value="1"/>
</dbReference>
<keyword evidence="3" id="KW-1185">Reference proteome</keyword>
<name>A0A166H4E8_9AGAM</name>